<dbReference type="Proteomes" id="UP000030108">
    <property type="component" value="Unassembled WGS sequence"/>
</dbReference>
<evidence type="ECO:0000313" key="1">
    <source>
        <dbReference type="EMBL" id="EUC62521.1"/>
    </source>
</evidence>
<dbReference type="EMBL" id="JATN01000318">
    <property type="protein sequence ID" value="EUC62521.1"/>
    <property type="molecule type" value="Genomic_DNA"/>
</dbReference>
<name>X8JGW0_9AGAM</name>
<dbReference type="AlphaFoldDB" id="X8JGW0"/>
<evidence type="ECO:0000313" key="2">
    <source>
        <dbReference type="Proteomes" id="UP000030108"/>
    </source>
</evidence>
<reference evidence="2" key="1">
    <citation type="journal article" date="2014" name="Genome Announc.">
        <title>Draft genome sequence of the plant-pathogenic soil fungus Rhizoctonia solani anastomosis group 3 strain Rhs1AP.</title>
        <authorList>
            <person name="Cubeta M.A."/>
            <person name="Thomas E."/>
            <person name="Dean R.A."/>
            <person name="Jabaji S."/>
            <person name="Neate S.M."/>
            <person name="Tavantzis S."/>
            <person name="Toda T."/>
            <person name="Vilgalys R."/>
            <person name="Bharathan N."/>
            <person name="Fedorova-Abrams N."/>
            <person name="Pakala S.B."/>
            <person name="Pakala S.M."/>
            <person name="Zafar N."/>
            <person name="Joardar V."/>
            <person name="Losada L."/>
            <person name="Nierman W.C."/>
        </authorList>
    </citation>
    <scope>NUCLEOTIDE SEQUENCE [LARGE SCALE GENOMIC DNA]</scope>
    <source>
        <strain evidence="2">AG-3</strain>
    </source>
</reference>
<proteinExistence type="predicted"/>
<organism evidence="1 2">
    <name type="scientific">Rhizoctonia solani AG-3 Rhs1AP</name>
    <dbReference type="NCBI Taxonomy" id="1086054"/>
    <lineage>
        <taxon>Eukaryota</taxon>
        <taxon>Fungi</taxon>
        <taxon>Dikarya</taxon>
        <taxon>Basidiomycota</taxon>
        <taxon>Agaricomycotina</taxon>
        <taxon>Agaricomycetes</taxon>
        <taxon>Cantharellales</taxon>
        <taxon>Ceratobasidiaceae</taxon>
        <taxon>Rhizoctonia</taxon>
    </lineage>
</organism>
<protein>
    <submittedName>
        <fullName evidence="1">Uncharacterized protein</fullName>
    </submittedName>
</protein>
<gene>
    <name evidence="1" type="ORF">RSOL_422960</name>
</gene>
<comment type="caution">
    <text evidence="1">The sequence shown here is derived from an EMBL/GenBank/DDBJ whole genome shotgun (WGS) entry which is preliminary data.</text>
</comment>
<accession>X8JGW0</accession>
<sequence>MGAHRAASRARGHRSASCMRLERLHGTPPFPLRTAGALNLPPLVCASCLCVLRRDRPAVGVGVYGYPSPSRHM</sequence>